<keyword evidence="4" id="KW-1185">Reference proteome</keyword>
<name>C5FY19_ARTOC</name>
<evidence type="ECO:0000256" key="1">
    <source>
        <dbReference type="SAM" id="MobiDB-lite"/>
    </source>
</evidence>
<feature type="compositionally biased region" description="Basic residues" evidence="1">
    <location>
        <begin position="175"/>
        <end position="189"/>
    </location>
</feature>
<feature type="compositionally biased region" description="Polar residues" evidence="1">
    <location>
        <begin position="308"/>
        <end position="320"/>
    </location>
</feature>
<protein>
    <submittedName>
        <fullName evidence="3">DSR-CI protein</fullName>
    </submittedName>
</protein>
<dbReference type="VEuPathDB" id="FungiDB:MCYG_07236"/>
<reference evidence="4" key="1">
    <citation type="journal article" date="2012" name="MBio">
        <title>Comparative genome analysis of Trichophyton rubrum and related dermatophytes reveals candidate genes involved in infection.</title>
        <authorList>
            <person name="Martinez D.A."/>
            <person name="Oliver B.G."/>
            <person name="Graeser Y."/>
            <person name="Goldberg J.M."/>
            <person name="Li W."/>
            <person name="Martinez-Rossi N.M."/>
            <person name="Monod M."/>
            <person name="Shelest E."/>
            <person name="Barton R.C."/>
            <person name="Birch E."/>
            <person name="Brakhage A.A."/>
            <person name="Chen Z."/>
            <person name="Gurr S.J."/>
            <person name="Heiman D."/>
            <person name="Heitman J."/>
            <person name="Kosti I."/>
            <person name="Rossi A."/>
            <person name="Saif S."/>
            <person name="Samalova M."/>
            <person name="Saunders C.W."/>
            <person name="Shea T."/>
            <person name="Summerbell R.C."/>
            <person name="Xu J."/>
            <person name="Young S."/>
            <person name="Zeng Q."/>
            <person name="Birren B.W."/>
            <person name="Cuomo C.A."/>
            <person name="White T.C."/>
        </authorList>
    </citation>
    <scope>NUCLEOTIDE SEQUENCE [LARGE SCALE GENOMIC DNA]</scope>
    <source>
        <strain evidence="4">ATCC MYA-4605 / CBS 113480</strain>
    </source>
</reference>
<keyword evidence="2" id="KW-0732">Signal</keyword>
<feature type="region of interest" description="Disordered" evidence="1">
    <location>
        <begin position="175"/>
        <end position="325"/>
    </location>
</feature>
<gene>
    <name evidence="3" type="ORF">MCYG_07236</name>
</gene>
<evidence type="ECO:0000313" key="4">
    <source>
        <dbReference type="Proteomes" id="UP000002035"/>
    </source>
</evidence>
<evidence type="ECO:0000256" key="2">
    <source>
        <dbReference type="SAM" id="SignalP"/>
    </source>
</evidence>
<feature type="signal peptide" evidence="2">
    <location>
        <begin position="1"/>
        <end position="18"/>
    </location>
</feature>
<dbReference type="eggNOG" id="KOG1216">
    <property type="taxonomic scope" value="Eukaryota"/>
</dbReference>
<dbReference type="Proteomes" id="UP000002035">
    <property type="component" value="Unassembled WGS sequence"/>
</dbReference>
<dbReference type="RefSeq" id="XP_002843453.1">
    <property type="nucleotide sequence ID" value="XM_002843407.1"/>
</dbReference>
<dbReference type="OMA" id="WEPGTFE"/>
<dbReference type="EMBL" id="DS995707">
    <property type="protein sequence ID" value="EEQ34417.1"/>
    <property type="molecule type" value="Genomic_DNA"/>
</dbReference>
<feature type="compositionally biased region" description="Basic and acidic residues" evidence="1">
    <location>
        <begin position="190"/>
        <end position="224"/>
    </location>
</feature>
<evidence type="ECO:0000313" key="3">
    <source>
        <dbReference type="EMBL" id="EEQ34417.1"/>
    </source>
</evidence>
<sequence>MKFFSVLLFFGIALPAVGTSVTEEEIDSQTIASFSKLGWWSNPGESNIQKTSASYKNFYQDKESHESGEVTCPFNAKECATQGSYYQDDDDKIWTHKAVISELFIAKFGRVIAGARTFAENVVDASTFLGGWITVTHRESSSGINQNDIFDKLNELPDSAGQSIGCKRKGVCKRSILNRRRKGSGKGKGHSNENNKDKNKDEDKKKSTTSKHEDPKTTTTEDTKPTTSQSKSTTKQDDHKSTTTSPPKSTTRNDDHKSTSTSHPKSTSQTHSSKSTSTNRSHSTSTKYSKSTSASHSTSTKHEATSTGTQEPSATPSSCSGKDGGECKVDCSTFDPWEPGTFESEESEEDEELAIRGTGFFGLERRANGVGNGKGILVCGVKVHTDPYPPGGKLAAVPPGQRLESEHVLEAQMISIFFSALDEAKGKNYPDPYEDSNNPTMMTFCRYVGAYWNTTNNNPLPKLNNVEKSGPKWIADEYPTKNKFVSEFFLLPKNANGLKKLSTPSTYFKDTIYDIQIYDIQIYDIQIYDIPIYYNIAVHHNNYQPKGLDQEWDKWIKKHTDNTIDKANKWLKKTYSQMKDAMEVLNKYDTSSLSDSQKDDVKDFIQYHKNADEAYKQMIMKPWKNPF</sequence>
<feature type="compositionally biased region" description="Low complexity" evidence="1">
    <location>
        <begin position="259"/>
        <end position="298"/>
    </location>
</feature>
<organism evidence="3 4">
    <name type="scientific">Arthroderma otae (strain ATCC MYA-4605 / CBS 113480)</name>
    <name type="common">Microsporum canis</name>
    <dbReference type="NCBI Taxonomy" id="554155"/>
    <lineage>
        <taxon>Eukaryota</taxon>
        <taxon>Fungi</taxon>
        <taxon>Dikarya</taxon>
        <taxon>Ascomycota</taxon>
        <taxon>Pezizomycotina</taxon>
        <taxon>Eurotiomycetes</taxon>
        <taxon>Eurotiomycetidae</taxon>
        <taxon>Onygenales</taxon>
        <taxon>Arthrodermataceae</taxon>
        <taxon>Microsporum</taxon>
    </lineage>
</organism>
<dbReference type="HOGENOM" id="CLU_015283_0_0_1"/>
<dbReference type="GeneID" id="9225348"/>
<dbReference type="AlphaFoldDB" id="C5FY19"/>
<accession>C5FY19</accession>
<feature type="chain" id="PRO_5002951636" evidence="2">
    <location>
        <begin position="19"/>
        <end position="627"/>
    </location>
</feature>
<dbReference type="STRING" id="554155.C5FY19"/>
<dbReference type="OrthoDB" id="4174371at2759"/>
<proteinExistence type="predicted"/>